<dbReference type="CDD" id="cd21742">
    <property type="entry name" value="MobB_NDR_LATS-like"/>
    <property type="match status" value="1"/>
</dbReference>
<dbReference type="EC" id="2.7.11.1" evidence="2"/>
<reference evidence="16" key="4">
    <citation type="submission" date="2023-07" db="EMBL/GenBank/DDBJ databases">
        <authorList>
            <consortium name="AG Swart"/>
            <person name="Singh M."/>
            <person name="Singh A."/>
            <person name="Seah K."/>
            <person name="Emmerich C."/>
        </authorList>
    </citation>
    <scope>NUCLEOTIDE SEQUENCE</scope>
    <source>
        <strain evidence="16">DP1</strain>
    </source>
</reference>
<dbReference type="EMBL" id="U47679">
    <property type="protein sequence ID" value="AAA89096.1"/>
    <property type="molecule type" value="Genomic_DNA"/>
</dbReference>
<evidence type="ECO:0000256" key="3">
    <source>
        <dbReference type="ARBA" id="ARBA00022527"/>
    </source>
</evidence>
<dbReference type="GO" id="GO:0005737">
    <property type="term" value="C:cytoplasm"/>
    <property type="evidence" value="ECO:0007669"/>
    <property type="project" value="UniProtKB-ARBA"/>
</dbReference>
<dbReference type="FunFam" id="1.10.510.10:FF:000042">
    <property type="entry name" value="Non-specific serine/threonine protein kinase"/>
    <property type="match status" value="1"/>
</dbReference>
<comment type="similarity">
    <text evidence="1">Belongs to the protein kinase superfamily. AGC Ser/Thr protein kinase family.</text>
</comment>
<protein>
    <recommendedName>
        <fullName evidence="2">non-specific serine/threonine protein kinase</fullName>
        <ecNumber evidence="2">2.7.11.1</ecNumber>
    </recommendedName>
</protein>
<accession>Q27141</accession>
<keyword evidence="4" id="KW-0597">Phosphoprotein</keyword>
<dbReference type="SMART" id="SM00133">
    <property type="entry name" value="S_TK_X"/>
    <property type="match status" value="1"/>
</dbReference>
<evidence type="ECO:0000256" key="9">
    <source>
        <dbReference type="ARBA" id="ARBA00047899"/>
    </source>
</evidence>
<dbReference type="PROSITE" id="PS51285">
    <property type="entry name" value="AGC_KINASE_CTER"/>
    <property type="match status" value="1"/>
</dbReference>
<evidence type="ECO:0000313" key="16">
    <source>
        <dbReference type="EMBL" id="CAI2364275.1"/>
    </source>
</evidence>
<dbReference type="PROSITE" id="PS00108">
    <property type="entry name" value="PROTEIN_KINASE_ST"/>
    <property type="match status" value="1"/>
</dbReference>
<evidence type="ECO:0000256" key="4">
    <source>
        <dbReference type="ARBA" id="ARBA00022553"/>
    </source>
</evidence>
<keyword evidence="8 11" id="KW-0067">ATP-binding</keyword>
<proteinExistence type="inferred from homology"/>
<dbReference type="PANTHER" id="PTHR22988">
    <property type="entry name" value="MYOTONIC DYSTROPHY S/T KINASE-RELATED"/>
    <property type="match status" value="1"/>
</dbReference>
<evidence type="ECO:0000256" key="11">
    <source>
        <dbReference type="PROSITE-ProRule" id="PRU10141"/>
    </source>
</evidence>
<dbReference type="Proteomes" id="UP001295684">
    <property type="component" value="Unassembled WGS sequence"/>
</dbReference>
<dbReference type="InterPro" id="IPR059233">
    <property type="entry name" value="MobB_NdrA/B/Cbk1"/>
</dbReference>
<dbReference type="SUPFAM" id="SSF56112">
    <property type="entry name" value="Protein kinase-like (PK-like)"/>
    <property type="match status" value="1"/>
</dbReference>
<feature type="domain" description="AGC-kinase C-terminal" evidence="14">
    <location>
        <begin position="386"/>
        <end position="459"/>
    </location>
</feature>
<keyword evidence="6 11" id="KW-0547">Nucleotide-binding</keyword>
<evidence type="ECO:0000256" key="8">
    <source>
        <dbReference type="ARBA" id="ARBA00022840"/>
    </source>
</evidence>
<evidence type="ECO:0000256" key="5">
    <source>
        <dbReference type="ARBA" id="ARBA00022679"/>
    </source>
</evidence>
<feature type="binding site" evidence="11">
    <location>
        <position position="122"/>
    </location>
    <ligand>
        <name>ATP</name>
        <dbReference type="ChEBI" id="CHEBI:30616"/>
    </ligand>
</feature>
<dbReference type="InterPro" id="IPR017892">
    <property type="entry name" value="Pkinase_C"/>
</dbReference>
<evidence type="ECO:0000259" key="13">
    <source>
        <dbReference type="PROSITE" id="PS50011"/>
    </source>
</evidence>
<dbReference type="PROSITE" id="PS00107">
    <property type="entry name" value="PROTEIN_KINASE_ATP"/>
    <property type="match status" value="1"/>
</dbReference>
<keyword evidence="3 12" id="KW-0723">Serine/threonine-protein kinase</keyword>
<dbReference type="EMBL" id="CAMPGE010005421">
    <property type="protein sequence ID" value="CAI2364275.1"/>
    <property type="molecule type" value="Genomic_DNA"/>
</dbReference>
<feature type="domain" description="Protein kinase" evidence="13">
    <location>
        <begin position="92"/>
        <end position="385"/>
    </location>
</feature>
<dbReference type="Gene3D" id="3.30.200.20">
    <property type="entry name" value="Phosphorylase Kinase, domain 1"/>
    <property type="match status" value="1"/>
</dbReference>
<dbReference type="PANTHER" id="PTHR22988:SF76">
    <property type="entry name" value="CHROMOSOME UNDETERMINED SCAFFOLD_135, WHOLE GENOME SHOTGUN SEQUENCE"/>
    <property type="match status" value="1"/>
</dbReference>
<evidence type="ECO:0000256" key="6">
    <source>
        <dbReference type="ARBA" id="ARBA00022741"/>
    </source>
</evidence>
<dbReference type="InterPro" id="IPR000719">
    <property type="entry name" value="Prot_kinase_dom"/>
</dbReference>
<evidence type="ECO:0000256" key="2">
    <source>
        <dbReference type="ARBA" id="ARBA00012513"/>
    </source>
</evidence>
<reference evidence="15" key="3">
    <citation type="submission" date="1996-01" db="EMBL/GenBank/DDBJ databases">
        <title>Micronuclear and macronuclear sequences of a Euplotes crassus gene encoding a putative nuclear protein kinase.</title>
        <authorList>
            <person name="Hale C.A."/>
            <person name="Jacobs M.E."/>
            <person name="Estes H.G."/>
            <person name="Ghosh S."/>
            <person name="Klobutcher L.A."/>
        </authorList>
    </citation>
    <scope>NUCLEOTIDE SEQUENCE</scope>
    <source>
        <strain evidence="15">G1</strain>
    </source>
</reference>
<dbReference type="PROSITE" id="PS50011">
    <property type="entry name" value="PROTEIN_KINASE_DOM"/>
    <property type="match status" value="1"/>
</dbReference>
<comment type="catalytic activity">
    <reaction evidence="10">
        <text>L-seryl-[protein] + ATP = O-phospho-L-seryl-[protein] + ADP + H(+)</text>
        <dbReference type="Rhea" id="RHEA:17989"/>
        <dbReference type="Rhea" id="RHEA-COMP:9863"/>
        <dbReference type="Rhea" id="RHEA-COMP:11604"/>
        <dbReference type="ChEBI" id="CHEBI:15378"/>
        <dbReference type="ChEBI" id="CHEBI:29999"/>
        <dbReference type="ChEBI" id="CHEBI:30616"/>
        <dbReference type="ChEBI" id="CHEBI:83421"/>
        <dbReference type="ChEBI" id="CHEBI:456216"/>
        <dbReference type="EC" id="2.7.11.1"/>
    </reaction>
</comment>
<sequence length="471" mass="54730">MDRTKTQRKKKEVAISEKTKEKAEQVKKYIENKFAKLKTEEQERKEGWDLLNHQMDVLNLTPHEKELIKQDVLHREAELNRKARKKVYPSDFEPLSIIGKGAFGEVRICKHIDSGDVVAVKKMKKKEMLVKNQVTHVRSERDILVKAKNPWIVNLKYSFQDDENLYLVMEYLPGGDLMNLLIKRDILTEEESRFYTAEMILAIESVHNLNYIHRDLKPDNVLLGEDGHIKLTDFGLCKHAEIKATQRKQPDKYAMKHSDNFNALKNMLSKRLGGYKRDRKLAYSTVGTPDYIAPEVFGPKGYDETVDWWSVGVILFEMLVGYPPFFADDSTVTCQKILHWKKTLVIPTEANLSEEATDLILRLICDTEDRLGKNGATEIKEHPWFSDTNWEGLKSQDAPFIPEVSSPTSAENFDKFKEEEPFFSSSQSRYSKQKMKRRKKDLEFVGYTYKADVEEEKQMFVSALQELKSMI</sequence>
<reference evidence="15" key="2">
    <citation type="journal article" date="1994" name="Nucleic Acids Res.">
        <title>Characterization of transcription initiation, translation initiation, and poly(A) addition sites in the gene-sized macronuclear DNA molecules of Euplotes.</title>
        <authorList>
            <person name="Ghosh S."/>
            <person name="Jaraczewski J.W."/>
            <person name="Klobutcher L.A."/>
            <person name="Jahn C.L."/>
        </authorList>
    </citation>
    <scope>NUCLEOTIDE SEQUENCE</scope>
    <source>
        <strain evidence="15">G1</strain>
    </source>
</reference>
<organism evidence="15">
    <name type="scientific">Euplotes crassus</name>
    <dbReference type="NCBI Taxonomy" id="5936"/>
    <lineage>
        <taxon>Eukaryota</taxon>
        <taxon>Sar</taxon>
        <taxon>Alveolata</taxon>
        <taxon>Ciliophora</taxon>
        <taxon>Intramacronucleata</taxon>
        <taxon>Spirotrichea</taxon>
        <taxon>Hypotrichia</taxon>
        <taxon>Euplotida</taxon>
        <taxon>Euplotidae</taxon>
        <taxon>Moneuplotes</taxon>
    </lineage>
</organism>
<evidence type="ECO:0000259" key="14">
    <source>
        <dbReference type="PROSITE" id="PS51285"/>
    </source>
</evidence>
<evidence type="ECO:0000256" key="7">
    <source>
        <dbReference type="ARBA" id="ARBA00022777"/>
    </source>
</evidence>
<dbReference type="Gene3D" id="1.10.510.10">
    <property type="entry name" value="Transferase(Phosphotransferase) domain 1"/>
    <property type="match status" value="1"/>
</dbReference>
<evidence type="ECO:0000313" key="15">
    <source>
        <dbReference type="EMBL" id="AAA89096.1"/>
    </source>
</evidence>
<dbReference type="InterPro" id="IPR050839">
    <property type="entry name" value="Rho-assoc_Ser/Thr_Kinase"/>
</dbReference>
<evidence type="ECO:0000256" key="12">
    <source>
        <dbReference type="RuleBase" id="RU000304"/>
    </source>
</evidence>
<evidence type="ECO:0000256" key="10">
    <source>
        <dbReference type="ARBA" id="ARBA00048679"/>
    </source>
</evidence>
<dbReference type="FunFam" id="3.30.200.20:FF:000192">
    <property type="entry name" value="Serine/threonine-protein kinase cot-1"/>
    <property type="match status" value="1"/>
</dbReference>
<dbReference type="InterPro" id="IPR011009">
    <property type="entry name" value="Kinase-like_dom_sf"/>
</dbReference>
<dbReference type="FunFam" id="1.10.510.10:FF:000057">
    <property type="entry name" value="Non-specific serine/threonine protein kinase"/>
    <property type="match status" value="1"/>
</dbReference>
<keyword evidence="5" id="KW-0808">Transferase</keyword>
<dbReference type="GO" id="GO:0004674">
    <property type="term" value="F:protein serine/threonine kinase activity"/>
    <property type="evidence" value="ECO:0007669"/>
    <property type="project" value="UniProtKB-KW"/>
</dbReference>
<dbReference type="Pfam" id="PF00433">
    <property type="entry name" value="Pkinase_C"/>
    <property type="match status" value="1"/>
</dbReference>
<keyword evidence="7 15" id="KW-0418">Kinase</keyword>
<dbReference type="InterPro" id="IPR000961">
    <property type="entry name" value="AGC-kinase_C"/>
</dbReference>
<dbReference type="SMART" id="SM00220">
    <property type="entry name" value="S_TKc"/>
    <property type="match status" value="1"/>
</dbReference>
<reference evidence="15" key="1">
    <citation type="journal article" date="1989" name="Mol. Cell. Biol.">
        <title>Micronuclear genome organization in Euplotes crassus: a transposonlike element is removed during macronuclear development.</title>
        <authorList>
            <person name="Baird S.E."/>
            <person name="Fino G.M."/>
            <person name="Tausta S.L."/>
            <person name="Klobutcher L.A."/>
        </authorList>
    </citation>
    <scope>NUCLEOTIDE SEQUENCE</scope>
    <source>
        <strain evidence="15">G1</strain>
    </source>
</reference>
<gene>
    <name evidence="16" type="ORF">ECRASSUSDP1_LOCUS5618</name>
</gene>
<comment type="catalytic activity">
    <reaction evidence="9">
        <text>L-threonyl-[protein] + ATP = O-phospho-L-threonyl-[protein] + ADP + H(+)</text>
        <dbReference type="Rhea" id="RHEA:46608"/>
        <dbReference type="Rhea" id="RHEA-COMP:11060"/>
        <dbReference type="Rhea" id="RHEA-COMP:11605"/>
        <dbReference type="ChEBI" id="CHEBI:15378"/>
        <dbReference type="ChEBI" id="CHEBI:30013"/>
        <dbReference type="ChEBI" id="CHEBI:30616"/>
        <dbReference type="ChEBI" id="CHEBI:61977"/>
        <dbReference type="ChEBI" id="CHEBI:456216"/>
        <dbReference type="EC" id="2.7.11.1"/>
    </reaction>
</comment>
<dbReference type="Pfam" id="PF00069">
    <property type="entry name" value="Pkinase"/>
    <property type="match status" value="1"/>
</dbReference>
<dbReference type="OrthoDB" id="3638488at2759"/>
<dbReference type="InterPro" id="IPR017441">
    <property type="entry name" value="Protein_kinase_ATP_BS"/>
</dbReference>
<dbReference type="AlphaFoldDB" id="Q27141"/>
<evidence type="ECO:0000313" key="17">
    <source>
        <dbReference type="Proteomes" id="UP001295684"/>
    </source>
</evidence>
<dbReference type="GO" id="GO:0005524">
    <property type="term" value="F:ATP binding"/>
    <property type="evidence" value="ECO:0007669"/>
    <property type="project" value="UniProtKB-UniRule"/>
</dbReference>
<evidence type="ECO:0000256" key="1">
    <source>
        <dbReference type="ARBA" id="ARBA00009903"/>
    </source>
</evidence>
<dbReference type="InterPro" id="IPR008271">
    <property type="entry name" value="Ser/Thr_kinase_AS"/>
</dbReference>
<name>Q27141_EUPCR</name>
<keyword evidence="17" id="KW-1185">Reference proteome</keyword>